<accession>A0ACB8HFF6</accession>
<dbReference type="Proteomes" id="UP000664032">
    <property type="component" value="Unassembled WGS sequence"/>
</dbReference>
<gene>
    <name evidence="1" type="ORF">JR316_0000461</name>
</gene>
<sequence>MSLPSTVEAITIPHTGGVEVLEKTTIPFPKVNPGDVVIKVEYFGVNFIDTYYRSGLYKYTEFPAIIGKETSGTIVALPTDDAVLSNETYKKRGYKIGGKVAADFLGSHATYISVPWKFVYPVPDSLSTKIAAAAALQGLTAVTFFEEAYKVKKGDTILIHTIAGGLGLLFAQLGRRVGATVIGTTSTPAKAELAKQNGADHVILYPVEDTVARVLEITNGEGVDAVFDGVGKDTFDNNFKLIKRKGTIVSVGNASGAVPPFSIPRLVEKNVKLLRPTMSNYVYTPEEAEHYGKILFDLVVKGDLKIQIYKEYPFTVEGVRQAQSDLTAAGGKTTGKLLIKV</sequence>
<proteinExistence type="predicted"/>
<keyword evidence="2" id="KW-1185">Reference proteome</keyword>
<reference evidence="1" key="1">
    <citation type="submission" date="2021-10" db="EMBL/GenBank/DDBJ databases">
        <title>Psilocybe cubensis genome.</title>
        <authorList>
            <person name="Mckernan K.J."/>
            <person name="Crawford S."/>
            <person name="Trippe A."/>
            <person name="Kane L.T."/>
            <person name="Mclaughlin S."/>
        </authorList>
    </citation>
    <scope>NUCLEOTIDE SEQUENCE</scope>
    <source>
        <strain evidence="1">MGC-MH-2018</strain>
    </source>
</reference>
<name>A0ACB8HFF6_PSICU</name>
<evidence type="ECO:0000313" key="1">
    <source>
        <dbReference type="EMBL" id="KAH9486397.1"/>
    </source>
</evidence>
<dbReference type="EMBL" id="JAFIQS020000001">
    <property type="protein sequence ID" value="KAH9486397.1"/>
    <property type="molecule type" value="Genomic_DNA"/>
</dbReference>
<comment type="caution">
    <text evidence="1">The sequence shown here is derived from an EMBL/GenBank/DDBJ whole genome shotgun (WGS) entry which is preliminary data.</text>
</comment>
<evidence type="ECO:0000313" key="2">
    <source>
        <dbReference type="Proteomes" id="UP000664032"/>
    </source>
</evidence>
<protein>
    <submittedName>
        <fullName evidence="1">Quinone oxidoreductase</fullName>
    </submittedName>
</protein>
<organism evidence="1 2">
    <name type="scientific">Psilocybe cubensis</name>
    <name type="common">Psychedelic mushroom</name>
    <name type="synonym">Stropharia cubensis</name>
    <dbReference type="NCBI Taxonomy" id="181762"/>
    <lineage>
        <taxon>Eukaryota</taxon>
        <taxon>Fungi</taxon>
        <taxon>Dikarya</taxon>
        <taxon>Basidiomycota</taxon>
        <taxon>Agaricomycotina</taxon>
        <taxon>Agaricomycetes</taxon>
        <taxon>Agaricomycetidae</taxon>
        <taxon>Agaricales</taxon>
        <taxon>Agaricineae</taxon>
        <taxon>Strophariaceae</taxon>
        <taxon>Psilocybe</taxon>
    </lineage>
</organism>